<evidence type="ECO:0000256" key="2">
    <source>
        <dbReference type="ARBA" id="ARBA00023180"/>
    </source>
</evidence>
<keyword evidence="5" id="KW-1185">Reference proteome</keyword>
<proteinExistence type="predicted"/>
<protein>
    <submittedName>
        <fullName evidence="4">Metallo-dependent phosphatase-like protein</fullName>
    </submittedName>
</protein>
<keyword evidence="2" id="KW-0325">Glycoprotein</keyword>
<name>A0AA39X3H5_9PEZI</name>
<gene>
    <name evidence="4" type="ORF">B0T14DRAFT_578207</name>
</gene>
<comment type="caution">
    <text evidence="4">The sequence shown here is derived from an EMBL/GenBank/DDBJ whole genome shotgun (WGS) entry which is preliminary data.</text>
</comment>
<accession>A0AA39X3H5</accession>
<dbReference type="GO" id="GO:0008081">
    <property type="term" value="F:phosphoric diester hydrolase activity"/>
    <property type="evidence" value="ECO:0007669"/>
    <property type="project" value="TreeGrafter"/>
</dbReference>
<evidence type="ECO:0000256" key="1">
    <source>
        <dbReference type="ARBA" id="ARBA00022801"/>
    </source>
</evidence>
<reference evidence="4" key="1">
    <citation type="submission" date="2023-06" db="EMBL/GenBank/DDBJ databases">
        <title>Genome-scale phylogeny and comparative genomics of the fungal order Sordariales.</title>
        <authorList>
            <consortium name="Lawrence Berkeley National Laboratory"/>
            <person name="Hensen N."/>
            <person name="Bonometti L."/>
            <person name="Westerberg I."/>
            <person name="Brannstrom I.O."/>
            <person name="Guillou S."/>
            <person name="Cros-Aarteil S."/>
            <person name="Calhoun S."/>
            <person name="Haridas S."/>
            <person name="Kuo A."/>
            <person name="Mondo S."/>
            <person name="Pangilinan J."/>
            <person name="Riley R."/>
            <person name="Labutti K."/>
            <person name="Andreopoulos B."/>
            <person name="Lipzen A."/>
            <person name="Chen C."/>
            <person name="Yanf M."/>
            <person name="Daum C."/>
            <person name="Ng V."/>
            <person name="Clum A."/>
            <person name="Steindorff A."/>
            <person name="Ohm R."/>
            <person name="Martin F."/>
            <person name="Silar P."/>
            <person name="Natvig D."/>
            <person name="Lalanne C."/>
            <person name="Gautier V."/>
            <person name="Ament-Velasquez S.L."/>
            <person name="Kruys A."/>
            <person name="Hutchinson M.I."/>
            <person name="Powell A.J."/>
            <person name="Barry K."/>
            <person name="Miller A.N."/>
            <person name="Grigoriev I.V."/>
            <person name="Debuchy R."/>
            <person name="Gladieux P."/>
            <person name="Thoren M.H."/>
            <person name="Johannesson H."/>
        </authorList>
    </citation>
    <scope>NUCLEOTIDE SEQUENCE</scope>
    <source>
        <strain evidence="4">CBS 606.72</strain>
    </source>
</reference>
<evidence type="ECO:0000313" key="4">
    <source>
        <dbReference type="EMBL" id="KAK0626596.1"/>
    </source>
</evidence>
<dbReference type="InterPro" id="IPR029052">
    <property type="entry name" value="Metallo-depent_PP-like"/>
</dbReference>
<feature type="domain" description="Calcineurin-like phosphoesterase" evidence="3">
    <location>
        <begin position="235"/>
        <end position="516"/>
    </location>
</feature>
<dbReference type="InterPro" id="IPR004843">
    <property type="entry name" value="Calcineurin-like_PHP"/>
</dbReference>
<dbReference type="EMBL" id="JAULSU010000002">
    <property type="protein sequence ID" value="KAK0626596.1"/>
    <property type="molecule type" value="Genomic_DNA"/>
</dbReference>
<dbReference type="Proteomes" id="UP001175000">
    <property type="component" value="Unassembled WGS sequence"/>
</dbReference>
<sequence>MYRPHSFFFSLAAGVSAVRPRLPGVEEFTVPAAFPTSVFKSYYALPGPNTEPQPVIFDPVLNVTFPFNLTDPEHVPKHNTDDEPLYPTVPRVLSEDEARDVIENAIDEVKHIVFNNSNLQNNCARCIAIMVVGQKVARTTPSLVPKTLLIFCKIFKGIYGEAPGGKACDSYEPANSGAAWTQILSKADLVGSDGNAICAYLDHCDKLPVRTVKAVFPKPAPKNPKTPANSGKRVKVLHLSDLHLDTRYVAGTEAQCTPESGRICCRLRAPDVAVEVPAPIYGHHKCDSPYYLALAALQSIGPLSGATLENPPAFTLYTGDLIAHDAKGEKSQQYVEAMESVVWQTFKHYIGGPLYAVLGNHDTNPDNHDVARAIDNNGTLGQQYSWNYDHVSKLWEHYGWIDSKTQRQAAAHYAAYSVVHPLGLRIITLNTDLYFKGNPYVFLHYDDPDFSGMFSFLIEELQKAEDLGQRVWIIGHAHGGWDGWNSMPAASDLLQQVIERYSPHVIANLFWGHTHEDQTVIYYKNNGTSKTAHNAISTGWIGPSISPHEDLNSGWRMYEVDTGSWEIYDAYTFIANVSTFDSLNGTGPVFKFEYSTRDAYADGAAWPTDAPLNGTFWHRVTEAMERNRTLIDEFVNYQSKSSAIGPSCQLERLQKFPSDLCYEAIVCYIRSGTVAMGQACPKLFGTTQHNPWPAHKKDIAKEKKEAQKKNAKDQSGFTPEQIPWLWEWILSQDPESLDSIPGFELDSLMKALEEGWKHLGRWTYLHGGSSWPKGNPFQ</sequence>
<dbReference type="PANTHER" id="PTHR10340:SF27">
    <property type="entry name" value="ACL091CP"/>
    <property type="match status" value="1"/>
</dbReference>
<evidence type="ECO:0000259" key="3">
    <source>
        <dbReference type="Pfam" id="PF00149"/>
    </source>
</evidence>
<dbReference type="AlphaFoldDB" id="A0AA39X3H5"/>
<keyword evidence="1" id="KW-0378">Hydrolase</keyword>
<dbReference type="InterPro" id="IPR041805">
    <property type="entry name" value="ASMase/PPN1_MPP"/>
</dbReference>
<evidence type="ECO:0000313" key="5">
    <source>
        <dbReference type="Proteomes" id="UP001175000"/>
    </source>
</evidence>
<dbReference type="PANTHER" id="PTHR10340">
    <property type="entry name" value="SPHINGOMYELIN PHOSPHODIESTERASE"/>
    <property type="match status" value="1"/>
</dbReference>
<dbReference type="CDD" id="cd00842">
    <property type="entry name" value="MPP_ASMase"/>
    <property type="match status" value="1"/>
</dbReference>
<organism evidence="4 5">
    <name type="scientific">Immersiella caudata</name>
    <dbReference type="NCBI Taxonomy" id="314043"/>
    <lineage>
        <taxon>Eukaryota</taxon>
        <taxon>Fungi</taxon>
        <taxon>Dikarya</taxon>
        <taxon>Ascomycota</taxon>
        <taxon>Pezizomycotina</taxon>
        <taxon>Sordariomycetes</taxon>
        <taxon>Sordariomycetidae</taxon>
        <taxon>Sordariales</taxon>
        <taxon>Lasiosphaeriaceae</taxon>
        <taxon>Immersiella</taxon>
    </lineage>
</organism>
<dbReference type="Gene3D" id="3.60.21.10">
    <property type="match status" value="1"/>
</dbReference>
<dbReference type="SUPFAM" id="SSF56300">
    <property type="entry name" value="Metallo-dependent phosphatases"/>
    <property type="match status" value="1"/>
</dbReference>
<dbReference type="Pfam" id="PF00149">
    <property type="entry name" value="Metallophos"/>
    <property type="match status" value="1"/>
</dbReference>